<keyword evidence="4 11" id="KW-0812">Transmembrane</keyword>
<dbReference type="EMBL" id="JH651379">
    <property type="protein sequence ID" value="EIJ39334.1"/>
    <property type="molecule type" value="Genomic_DNA"/>
</dbReference>
<reference evidence="13 14" key="1">
    <citation type="submission" date="2012-02" db="EMBL/GenBank/DDBJ databases">
        <title>Improved High-Quality Draft genome of Joostella marina DSM 19592.</title>
        <authorList>
            <consortium name="US DOE Joint Genome Institute (JGI-PGF)"/>
            <person name="Lucas S."/>
            <person name="Copeland A."/>
            <person name="Lapidus A."/>
            <person name="Bruce D."/>
            <person name="Goodwin L."/>
            <person name="Pitluck S."/>
            <person name="Peters L."/>
            <person name="Chertkov O."/>
            <person name="Ovchinnikova G."/>
            <person name="Kyrpides N."/>
            <person name="Mavromatis K."/>
            <person name="Detter J.C."/>
            <person name="Han C."/>
            <person name="Land M."/>
            <person name="Hauser L."/>
            <person name="Markowitz V."/>
            <person name="Cheng J.-F."/>
            <person name="Hugenholtz P."/>
            <person name="Woyke T."/>
            <person name="Wu D."/>
            <person name="Tindall B."/>
            <person name="Brambilla E."/>
            <person name="Klenk H.-P."/>
            <person name="Eisen J.A."/>
        </authorList>
    </citation>
    <scope>NUCLEOTIDE SEQUENCE [LARGE SCALE GENOMIC DNA]</scope>
    <source>
        <strain evidence="13 14">DSM 19592</strain>
    </source>
</reference>
<evidence type="ECO:0000256" key="5">
    <source>
        <dbReference type="ARBA" id="ARBA00022723"/>
    </source>
</evidence>
<dbReference type="OrthoDB" id="9814063at2"/>
<sequence length="649" mass="72623">MRLQLHSIPSYFLYIFIFFSSLQVSAKEKDTNIQSVIHLLDYLSKDYPMAVRDGEILDNAEYAEMQEFSDKIFNLAQKIKLPSESGQSILSDLNDLKTLVRNKASSKKIKDVAEKAKWAIIKATGYEVAPINWPDNANGKSLYMQNCVQCHGPKGGGNGTLAAGLKPAPANFLNDSLMAGLSPFEAYNTVKLGVEGTAMRSFTELTDKEAWDLAFYVKSLRFQKQKIDSVSLKKIFDEEYGNTTLKYVATLSDNELINKLGPDIQGQKKLKALRIFSPSGKLSQSSLTVARDYLHQALLNYKNGKKDEARQKALAAYLEGIEPVEVRLKANDPAFTSQLEQKMMDVRQVIEQGKNSSEVENKINNALSTIDSAEKMMKDEKLNYWLSFFLAASIMLREGLEAFLIIALILALIRSTPKAKKALPYIHGGWITAILMGVAGWFLSDWIIGISGQNREIMEGIISLIAVIVLAFVGFWLHNHSHSKKWKEFIEKKVGAQLKGERMIGLAFFSFMVVFREAFESILFLQAIGLETESGDQSSIGFGVLAAFALIGLLAFLFLKYSKKIPVRQLFRYSSWVITLLAIILIGKGIHAIQEAGWLSVTGFPVSLKIDWLGIYPTTETLISQVVLLGFLLLLYYLSSHRNRVVQVK</sequence>
<dbReference type="PANTHER" id="PTHR31632:SF2">
    <property type="entry name" value="PLASMA MEMBRANE IRON PERMEASE"/>
    <property type="match status" value="1"/>
</dbReference>
<keyword evidence="8 11" id="KW-0472">Membrane</keyword>
<evidence type="ECO:0000313" key="14">
    <source>
        <dbReference type="Proteomes" id="UP000004690"/>
    </source>
</evidence>
<comment type="similarity">
    <text evidence="2">Belongs to the oxidase-dependent Fe transporter (OFeT) (TC 9.A.10.1) family.</text>
</comment>
<evidence type="ECO:0000256" key="4">
    <source>
        <dbReference type="ARBA" id="ARBA00022692"/>
    </source>
</evidence>
<gene>
    <name evidence="13" type="ORF">JoomaDRAFT_2349</name>
</gene>
<feature type="transmembrane region" description="Helical" evidence="11">
    <location>
        <begin position="573"/>
        <end position="593"/>
    </location>
</feature>
<dbReference type="Pfam" id="PF00034">
    <property type="entry name" value="Cytochrom_C"/>
    <property type="match status" value="1"/>
</dbReference>
<dbReference type="GO" id="GO:0009055">
    <property type="term" value="F:electron transfer activity"/>
    <property type="evidence" value="ECO:0007669"/>
    <property type="project" value="InterPro"/>
</dbReference>
<feature type="transmembrane region" description="Helical" evidence="11">
    <location>
        <begin position="384"/>
        <end position="413"/>
    </location>
</feature>
<name>I3C6U1_9FLAO</name>
<evidence type="ECO:0000256" key="3">
    <source>
        <dbReference type="ARBA" id="ARBA00022617"/>
    </source>
</evidence>
<dbReference type="PROSITE" id="PS51007">
    <property type="entry name" value="CYTC"/>
    <property type="match status" value="1"/>
</dbReference>
<dbReference type="Proteomes" id="UP000004690">
    <property type="component" value="Unassembled WGS sequence"/>
</dbReference>
<dbReference type="eggNOG" id="COG0672">
    <property type="taxonomic scope" value="Bacteria"/>
</dbReference>
<evidence type="ECO:0000256" key="10">
    <source>
        <dbReference type="SAM" id="Coils"/>
    </source>
</evidence>
<keyword evidence="14" id="KW-1185">Reference proteome</keyword>
<dbReference type="InterPro" id="IPR004923">
    <property type="entry name" value="FTR1/Fip1/EfeU"/>
</dbReference>
<keyword evidence="5 9" id="KW-0479">Metal-binding</keyword>
<feature type="domain" description="Cytochrome c" evidence="12">
    <location>
        <begin position="134"/>
        <end position="221"/>
    </location>
</feature>
<keyword evidence="10" id="KW-0175">Coiled coil</keyword>
<evidence type="ECO:0000256" key="8">
    <source>
        <dbReference type="ARBA" id="ARBA00023136"/>
    </source>
</evidence>
<dbReference type="Gene3D" id="1.10.760.10">
    <property type="entry name" value="Cytochrome c-like domain"/>
    <property type="match status" value="1"/>
</dbReference>
<dbReference type="Pfam" id="PF03239">
    <property type="entry name" value="FTR1"/>
    <property type="match status" value="1"/>
</dbReference>
<keyword evidence="6 11" id="KW-1133">Transmembrane helix</keyword>
<organism evidence="13 14">
    <name type="scientific">Galbibacter orientalis DSM 19592</name>
    <dbReference type="NCBI Taxonomy" id="926559"/>
    <lineage>
        <taxon>Bacteria</taxon>
        <taxon>Pseudomonadati</taxon>
        <taxon>Bacteroidota</taxon>
        <taxon>Flavobacteriia</taxon>
        <taxon>Flavobacteriales</taxon>
        <taxon>Flavobacteriaceae</taxon>
        <taxon>Galbibacter</taxon>
    </lineage>
</organism>
<dbReference type="HOGENOM" id="CLU_027143_0_0_10"/>
<evidence type="ECO:0000256" key="7">
    <source>
        <dbReference type="ARBA" id="ARBA00023004"/>
    </source>
</evidence>
<evidence type="ECO:0000256" key="6">
    <source>
        <dbReference type="ARBA" id="ARBA00022989"/>
    </source>
</evidence>
<feature type="transmembrane region" description="Helical" evidence="11">
    <location>
        <begin position="503"/>
        <end position="528"/>
    </location>
</feature>
<comment type="subcellular location">
    <subcellularLocation>
        <location evidence="1">Membrane</location>
        <topology evidence="1">Multi-pass membrane protein</topology>
    </subcellularLocation>
</comment>
<dbReference type="SUPFAM" id="SSF46626">
    <property type="entry name" value="Cytochrome c"/>
    <property type="match status" value="1"/>
</dbReference>
<dbReference type="InterPro" id="IPR009056">
    <property type="entry name" value="Cyt_c-like_dom"/>
</dbReference>
<dbReference type="GO" id="GO:0015093">
    <property type="term" value="F:ferrous iron transmembrane transporter activity"/>
    <property type="evidence" value="ECO:0007669"/>
    <property type="project" value="TreeGrafter"/>
</dbReference>
<feature type="transmembrane region" description="Helical" evidence="11">
    <location>
        <begin position="540"/>
        <end position="561"/>
    </location>
</feature>
<dbReference type="GO" id="GO:0046872">
    <property type="term" value="F:metal ion binding"/>
    <property type="evidence" value="ECO:0007669"/>
    <property type="project" value="UniProtKB-KW"/>
</dbReference>
<dbReference type="RefSeq" id="WP_008612732.1">
    <property type="nucleotide sequence ID" value="NZ_JH651379.1"/>
</dbReference>
<dbReference type="PANTHER" id="PTHR31632">
    <property type="entry name" value="IRON TRANSPORTER FTH1"/>
    <property type="match status" value="1"/>
</dbReference>
<protein>
    <submittedName>
        <fullName evidence="13">High-affinity Fe2+/Pb2+ permease</fullName>
    </submittedName>
</protein>
<evidence type="ECO:0000259" key="12">
    <source>
        <dbReference type="PROSITE" id="PS51007"/>
    </source>
</evidence>
<proteinExistence type="inferred from homology"/>
<dbReference type="AlphaFoldDB" id="I3C6U1"/>
<dbReference type="eggNOG" id="COG2010">
    <property type="taxonomic scope" value="Bacteria"/>
</dbReference>
<feature type="coiled-coil region" evidence="10">
    <location>
        <begin position="356"/>
        <end position="383"/>
    </location>
</feature>
<evidence type="ECO:0000256" key="11">
    <source>
        <dbReference type="SAM" id="Phobius"/>
    </source>
</evidence>
<accession>I3C6U1</accession>
<dbReference type="STRING" id="926559.JoomaDRAFT_2349"/>
<evidence type="ECO:0000313" key="13">
    <source>
        <dbReference type="EMBL" id="EIJ39334.1"/>
    </source>
</evidence>
<feature type="transmembrane region" description="Helical" evidence="11">
    <location>
        <begin position="460"/>
        <end position="477"/>
    </location>
</feature>
<keyword evidence="3 9" id="KW-0349">Heme</keyword>
<feature type="transmembrane region" description="Helical" evidence="11">
    <location>
        <begin position="613"/>
        <end position="638"/>
    </location>
</feature>
<keyword evidence="7 9" id="KW-0408">Iron</keyword>
<evidence type="ECO:0000256" key="9">
    <source>
        <dbReference type="PROSITE-ProRule" id="PRU00433"/>
    </source>
</evidence>
<evidence type="ECO:0000256" key="1">
    <source>
        <dbReference type="ARBA" id="ARBA00004141"/>
    </source>
</evidence>
<dbReference type="GO" id="GO:0033573">
    <property type="term" value="C:high-affinity iron permease complex"/>
    <property type="evidence" value="ECO:0007669"/>
    <property type="project" value="InterPro"/>
</dbReference>
<dbReference type="GO" id="GO:0020037">
    <property type="term" value="F:heme binding"/>
    <property type="evidence" value="ECO:0007669"/>
    <property type="project" value="InterPro"/>
</dbReference>
<feature type="transmembrane region" description="Helical" evidence="11">
    <location>
        <begin position="425"/>
        <end position="448"/>
    </location>
</feature>
<dbReference type="InterPro" id="IPR036909">
    <property type="entry name" value="Cyt_c-like_dom_sf"/>
</dbReference>
<evidence type="ECO:0000256" key="2">
    <source>
        <dbReference type="ARBA" id="ARBA00008333"/>
    </source>
</evidence>